<reference evidence="8" key="2">
    <citation type="submission" date="2015-04" db="EMBL/GenBank/DDBJ databases">
        <title>A butyrogenic pathway from the amino acid lysine in a human gut commensal.</title>
        <authorList>
            <person name="de Vos W.M."/>
            <person name="Bui N.T.P."/>
            <person name="Plugge C.M."/>
            <person name="Ritari J."/>
        </authorList>
    </citation>
    <scope>NUCLEOTIDE SEQUENCE [LARGE SCALE GENOMIC DNA]</scope>
    <source>
        <strain evidence="8">AF211</strain>
    </source>
</reference>
<accession>A0A0S2W6N5</accession>
<evidence type="ECO:0000256" key="5">
    <source>
        <dbReference type="NCBIfam" id="TIGR01378"/>
    </source>
</evidence>
<keyword evidence="2" id="KW-0547">Nucleotide-binding</keyword>
<dbReference type="GO" id="GO:0004788">
    <property type="term" value="F:thiamine diphosphokinase activity"/>
    <property type="evidence" value="ECO:0007669"/>
    <property type="project" value="UniProtKB-UniRule"/>
</dbReference>
<keyword evidence="8" id="KW-1185">Reference proteome</keyword>
<dbReference type="AlphaFoldDB" id="A0A0S2W6N5"/>
<dbReference type="eggNOG" id="COG1564">
    <property type="taxonomic scope" value="Bacteria"/>
</dbReference>
<keyword evidence="4" id="KW-0067">ATP-binding</keyword>
<name>A0A0S2W6N5_9FIRM</name>
<feature type="domain" description="Thiamin pyrophosphokinase thiamin-binding" evidence="6">
    <location>
        <begin position="140"/>
        <end position="200"/>
    </location>
</feature>
<keyword evidence="3 7" id="KW-0418">Kinase</keyword>
<dbReference type="EMBL" id="CP011307">
    <property type="protein sequence ID" value="ALP94672.1"/>
    <property type="molecule type" value="Genomic_DNA"/>
</dbReference>
<evidence type="ECO:0000256" key="4">
    <source>
        <dbReference type="ARBA" id="ARBA00022840"/>
    </source>
</evidence>
<dbReference type="PANTHER" id="PTHR41299">
    <property type="entry name" value="THIAMINE PYROPHOSPHOKINASE"/>
    <property type="match status" value="1"/>
</dbReference>
<sequence>MEGPICYIVGAGTFYEEGFAPERGDFVIAADGGYQILLERGVTMDLVVGDFDSIGFRPDHPNVVDLPVEKDDTDMMAAIRLGRERGFRSFCLYGGTGGRVDHTLANLQSLVWLSRRGCQGALIGDGWTARAVTNGMWSFGPEHRGLLSVFCMGDRAEGVWLRGLKYPLEGAALTCDFPLGVSNEFTGAAGSVSVERGTLLVVYYWK</sequence>
<dbReference type="SUPFAM" id="SSF63999">
    <property type="entry name" value="Thiamin pyrophosphokinase, catalytic domain"/>
    <property type="match status" value="1"/>
</dbReference>
<evidence type="ECO:0000313" key="8">
    <source>
        <dbReference type="Proteomes" id="UP000064844"/>
    </source>
</evidence>
<evidence type="ECO:0000256" key="2">
    <source>
        <dbReference type="ARBA" id="ARBA00022741"/>
    </source>
</evidence>
<keyword evidence="1 7" id="KW-0808">Transferase</keyword>
<dbReference type="EC" id="2.7.6.2" evidence="5"/>
<evidence type="ECO:0000256" key="1">
    <source>
        <dbReference type="ARBA" id="ARBA00022679"/>
    </source>
</evidence>
<dbReference type="InterPro" id="IPR036759">
    <property type="entry name" value="TPK_catalytic_sf"/>
</dbReference>
<dbReference type="CDD" id="cd07995">
    <property type="entry name" value="TPK"/>
    <property type="match status" value="1"/>
</dbReference>
<dbReference type="STRING" id="1297617.IB211_02281c"/>
<dbReference type="GO" id="GO:0016301">
    <property type="term" value="F:kinase activity"/>
    <property type="evidence" value="ECO:0007669"/>
    <property type="project" value="UniProtKB-KW"/>
</dbReference>
<dbReference type="Gene3D" id="3.40.50.10240">
    <property type="entry name" value="Thiamin pyrophosphokinase, catalytic domain"/>
    <property type="match status" value="1"/>
</dbReference>
<dbReference type="SUPFAM" id="SSF63862">
    <property type="entry name" value="Thiamin pyrophosphokinase, substrate-binding domain"/>
    <property type="match status" value="1"/>
</dbReference>
<dbReference type="InterPro" id="IPR053149">
    <property type="entry name" value="TPK"/>
</dbReference>
<dbReference type="NCBIfam" id="TIGR01378">
    <property type="entry name" value="thi_PPkinase"/>
    <property type="match status" value="1"/>
</dbReference>
<dbReference type="GO" id="GO:0030975">
    <property type="term" value="F:thiamine binding"/>
    <property type="evidence" value="ECO:0007669"/>
    <property type="project" value="InterPro"/>
</dbReference>
<dbReference type="SMART" id="SM00983">
    <property type="entry name" value="TPK_B1_binding"/>
    <property type="match status" value="1"/>
</dbReference>
<dbReference type="InterPro" id="IPR007371">
    <property type="entry name" value="TPK_catalytic"/>
</dbReference>
<dbReference type="InterPro" id="IPR006282">
    <property type="entry name" value="Thi_PPkinase"/>
</dbReference>
<organism evidence="7 8">
    <name type="scientific">Intestinimonas butyriciproducens</name>
    <dbReference type="NCBI Taxonomy" id="1297617"/>
    <lineage>
        <taxon>Bacteria</taxon>
        <taxon>Bacillati</taxon>
        <taxon>Bacillota</taxon>
        <taxon>Clostridia</taxon>
        <taxon>Eubacteriales</taxon>
        <taxon>Intestinimonas</taxon>
    </lineage>
</organism>
<dbReference type="PATRIC" id="fig|1297617.4.peg.2350"/>
<dbReference type="InterPro" id="IPR036371">
    <property type="entry name" value="TPK_B1-bd_sf"/>
</dbReference>
<dbReference type="GO" id="GO:0005524">
    <property type="term" value="F:ATP binding"/>
    <property type="evidence" value="ECO:0007669"/>
    <property type="project" value="UniProtKB-KW"/>
</dbReference>
<proteinExistence type="predicted"/>
<gene>
    <name evidence="7" type="ORF">IB211_02281c</name>
</gene>
<dbReference type="RefSeq" id="WP_033118177.1">
    <property type="nucleotide sequence ID" value="NZ_CP011307.1"/>
</dbReference>
<dbReference type="GO" id="GO:0009229">
    <property type="term" value="P:thiamine diphosphate biosynthetic process"/>
    <property type="evidence" value="ECO:0007669"/>
    <property type="project" value="InterPro"/>
</dbReference>
<dbReference type="Pfam" id="PF04263">
    <property type="entry name" value="TPK_catalytic"/>
    <property type="match status" value="1"/>
</dbReference>
<evidence type="ECO:0000259" key="6">
    <source>
        <dbReference type="SMART" id="SM00983"/>
    </source>
</evidence>
<reference evidence="7 8" key="1">
    <citation type="journal article" date="2015" name="Nat. Commun.">
        <title>Production of butyrate from lysine and the Amadori product fructoselysine by a human gut commensal.</title>
        <authorList>
            <person name="Bui T.P."/>
            <person name="Ritari J."/>
            <person name="Boeren S."/>
            <person name="de Waard P."/>
            <person name="Plugge C.M."/>
            <person name="de Vos W.M."/>
        </authorList>
    </citation>
    <scope>NUCLEOTIDE SEQUENCE [LARGE SCALE GENOMIC DNA]</scope>
    <source>
        <strain evidence="7 8">AF211</strain>
    </source>
</reference>
<dbReference type="PANTHER" id="PTHR41299:SF1">
    <property type="entry name" value="THIAMINE PYROPHOSPHOKINASE"/>
    <property type="match status" value="1"/>
</dbReference>
<dbReference type="Proteomes" id="UP000064844">
    <property type="component" value="Chromosome"/>
</dbReference>
<evidence type="ECO:0000256" key="3">
    <source>
        <dbReference type="ARBA" id="ARBA00022777"/>
    </source>
</evidence>
<protein>
    <recommendedName>
        <fullName evidence="5">Thiamine diphosphokinase</fullName>
        <ecNumber evidence="5">2.7.6.2</ecNumber>
    </recommendedName>
</protein>
<dbReference type="Pfam" id="PF04265">
    <property type="entry name" value="TPK_B1_binding"/>
    <property type="match status" value="1"/>
</dbReference>
<dbReference type="GO" id="GO:0006772">
    <property type="term" value="P:thiamine metabolic process"/>
    <property type="evidence" value="ECO:0007669"/>
    <property type="project" value="UniProtKB-UniRule"/>
</dbReference>
<dbReference type="KEGG" id="ibu:IB211_02281c"/>
<dbReference type="InterPro" id="IPR007373">
    <property type="entry name" value="Thiamin_PyroPKinase_B1-bd"/>
</dbReference>
<evidence type="ECO:0000313" key="7">
    <source>
        <dbReference type="EMBL" id="ALP94672.1"/>
    </source>
</evidence>